<dbReference type="EMBL" id="JBHUDG010000020">
    <property type="protein sequence ID" value="MFD1630811.1"/>
    <property type="molecule type" value="Genomic_DNA"/>
</dbReference>
<feature type="transmembrane region" description="Helical" evidence="1">
    <location>
        <begin position="59"/>
        <end position="79"/>
    </location>
</feature>
<organism evidence="3 4">
    <name type="scientific">Pseudopedobacter beijingensis</name>
    <dbReference type="NCBI Taxonomy" id="1207056"/>
    <lineage>
        <taxon>Bacteria</taxon>
        <taxon>Pseudomonadati</taxon>
        <taxon>Bacteroidota</taxon>
        <taxon>Sphingobacteriia</taxon>
        <taxon>Sphingobacteriales</taxon>
        <taxon>Sphingobacteriaceae</taxon>
        <taxon>Pseudopedobacter</taxon>
    </lineage>
</organism>
<feature type="domain" description="Phosphatidic acid phosphatase type 2/haloperoxidase" evidence="2">
    <location>
        <begin position="58"/>
        <end position="177"/>
    </location>
</feature>
<dbReference type="SUPFAM" id="SSF48317">
    <property type="entry name" value="Acid phosphatase/Vanadium-dependent haloperoxidase"/>
    <property type="match status" value="1"/>
</dbReference>
<keyword evidence="1" id="KW-0812">Transmembrane</keyword>
<evidence type="ECO:0000313" key="3">
    <source>
        <dbReference type="EMBL" id="MFD1630811.1"/>
    </source>
</evidence>
<proteinExistence type="predicted"/>
<keyword evidence="4" id="KW-1185">Reference proteome</keyword>
<evidence type="ECO:0000313" key="4">
    <source>
        <dbReference type="Proteomes" id="UP001597118"/>
    </source>
</evidence>
<gene>
    <name evidence="3" type="ORF">ACFSAH_13050</name>
</gene>
<keyword evidence="1" id="KW-1133">Transmembrane helix</keyword>
<protein>
    <submittedName>
        <fullName evidence="3">Phosphatase PAP2 family protein</fullName>
    </submittedName>
</protein>
<evidence type="ECO:0000259" key="2">
    <source>
        <dbReference type="SMART" id="SM00014"/>
    </source>
</evidence>
<name>A0ABW4IDH5_9SPHI</name>
<dbReference type="PANTHER" id="PTHR14969:SF13">
    <property type="entry name" value="AT30094P"/>
    <property type="match status" value="1"/>
</dbReference>
<dbReference type="Gene3D" id="1.20.144.10">
    <property type="entry name" value="Phosphatidic acid phosphatase type 2/haloperoxidase"/>
    <property type="match status" value="1"/>
</dbReference>
<dbReference type="Pfam" id="PF01569">
    <property type="entry name" value="PAP2"/>
    <property type="match status" value="1"/>
</dbReference>
<sequence>MIDQIIHFDQEIFFFVNKSLANGFFDWLMPILRNKYVWIPLYIFIIAFCTWKYRIKGLYIILFLSACVGFADFTSAKVLKPTFDRLRPCNDEWVKPQMIARVTCGSGKSFPSTHATDHFAIAVFLIGIFYRRWKPIMTIGIIWAASISFAQVYVGVHYPIDITVGALYGSLIGYIFARLFMKYIGFQEQKSNLN</sequence>
<dbReference type="RefSeq" id="WP_379663190.1">
    <property type="nucleotide sequence ID" value="NZ_JBHUDG010000020.1"/>
</dbReference>
<feature type="transmembrane region" description="Helical" evidence="1">
    <location>
        <begin position="36"/>
        <end position="53"/>
    </location>
</feature>
<dbReference type="PANTHER" id="PTHR14969">
    <property type="entry name" value="SPHINGOSINE-1-PHOSPHATE PHOSPHOHYDROLASE"/>
    <property type="match status" value="1"/>
</dbReference>
<dbReference type="SMART" id="SM00014">
    <property type="entry name" value="acidPPc"/>
    <property type="match status" value="1"/>
</dbReference>
<comment type="caution">
    <text evidence="3">The sequence shown here is derived from an EMBL/GenBank/DDBJ whole genome shotgun (WGS) entry which is preliminary data.</text>
</comment>
<feature type="transmembrane region" description="Helical" evidence="1">
    <location>
        <begin position="162"/>
        <end position="181"/>
    </location>
</feature>
<feature type="transmembrane region" description="Helical" evidence="1">
    <location>
        <begin position="136"/>
        <end position="156"/>
    </location>
</feature>
<dbReference type="InterPro" id="IPR036938">
    <property type="entry name" value="PAP2/HPO_sf"/>
</dbReference>
<reference evidence="4" key="1">
    <citation type="journal article" date="2019" name="Int. J. Syst. Evol. Microbiol.">
        <title>The Global Catalogue of Microorganisms (GCM) 10K type strain sequencing project: providing services to taxonomists for standard genome sequencing and annotation.</title>
        <authorList>
            <consortium name="The Broad Institute Genomics Platform"/>
            <consortium name="The Broad Institute Genome Sequencing Center for Infectious Disease"/>
            <person name="Wu L."/>
            <person name="Ma J."/>
        </authorList>
    </citation>
    <scope>NUCLEOTIDE SEQUENCE [LARGE SCALE GENOMIC DNA]</scope>
    <source>
        <strain evidence="4">CCUG 53762</strain>
    </source>
</reference>
<dbReference type="Proteomes" id="UP001597118">
    <property type="component" value="Unassembled WGS sequence"/>
</dbReference>
<accession>A0ABW4IDH5</accession>
<evidence type="ECO:0000256" key="1">
    <source>
        <dbReference type="SAM" id="Phobius"/>
    </source>
</evidence>
<dbReference type="InterPro" id="IPR000326">
    <property type="entry name" value="PAP2/HPO"/>
</dbReference>
<keyword evidence="1" id="KW-0472">Membrane</keyword>